<evidence type="ECO:0000256" key="2">
    <source>
        <dbReference type="ARBA" id="ARBA00022553"/>
    </source>
</evidence>
<dbReference type="CDD" id="cd05392">
    <property type="entry name" value="RasGAP_Neurofibromin_like"/>
    <property type="match status" value="1"/>
</dbReference>
<dbReference type="PROSITE" id="PS00509">
    <property type="entry name" value="RAS_GTPASE_ACTIV_1"/>
    <property type="match status" value="1"/>
</dbReference>
<dbReference type="Proteomes" id="UP000748025">
    <property type="component" value="Unassembled WGS sequence"/>
</dbReference>
<dbReference type="OrthoDB" id="28245at2759"/>
<sequence length="2258" mass="253086">MLQTLNRLLEPIPDDYILPAQTLLEQLPERNFCVPRADCTSSTDYNKLSNEAECLGKCLLEFDAYIKVMVEFISASNWSVAFEYVKNAIYSIRTTSVPEGESESHCRQESETAALVTFRLLSFFWIDSLKLGLIIQEICSSYLHFRKTYQCAIAVVLPLLVARWIDHFPHEFVRLHSGYKRLDGGCDTLFDMTHTGVDNGRRRAVLYPMQITLLLLLPDVFEVASNLREAKSNNLTKKVSFLNSLRKALRNGNERAVYCLVALLRAARHFEAESDSALVSYAMDVHDEIRDSVFCLSLAGNSAPVFDQDMITAAFVSLAHLNPDGGVETLTKTCVSSSAASIHKIAVIQACSYFVGQPRIGRYAELHNHALTFIQSEFELAIKVARKLFAGDGLVSDTFGKPELNVLSNVPADATAAVQEASLMLESTLLLSLCSPSVSVCQAATVCVGIVVREFASPGAFSDSAKSLSSTYRNNLIYQELSSSTFHFTGLVAFQKRFRGLLRQMQIPTSGILDAWKLAFERWTRLSKDVSMATADSIDDRLLSEWRNFSGFLASSGGICTHGHAIRLDEAFEDLQWIDRLFPEQHEQPLLTRFLSLAIQLLGCGNIKVREAMREVLATEMSSTLYPALFQALESVLEVLLAGALASLDQSQEKEVIFADQAASLLKTMVEKLESPFDFGSVSSVHLAALTLGFAKFLDGAPDRITTLRLRIKICHLYEAVIKRKEHLNLRDDVRIRNQLLEHIFGWIARPYALKSRRYSNAGSRPEELRRVQKDLDKACLKTLADLTLRLPLQPSDNQTDAGTSELKSQMFHTYFNRFLSLLNHETQEANNRNLPYGGSNRDETLSNADLVIKILSNLLSANIDVGLKHSLNIGYHENVEIRAAFVRVLCNILTQGTEFSSLTDSTINDRYVELLNQRGLIFDLFEALIRQEIEQTENETEILRRTCVATKMLSVYAKWKGASYLKSTLQKVLERLMLTSQDLDLELDPARVAAPEELQKNAAQLQIVAKVFMDDICASVVDVPSSFRRICSIISQAVLPRFPNAKYTAVGAFVFLRFFCPAIVAPEADNLVSASPTKEMRRGLLLIAKIIQNLANNVLFGTKEPYMFPLNPFLVQNIHIVTGFLREISVPLQQDVETTKEDILDFGSCVSLHRFLYDHWDHLRQTLISKEKKEHHRLPGESARVLPVLEPLRRLITNLGPPPLAISWNRPNITCNTPPLYSRFQNFMLRNALRSAESFLTSRAVYDGGESKDGLSIVCVILRHIENEAIDYDTLLYCYLKIASRLWHKPFGLLIDATCYNGRIEPADDFFSKLDLLTPTELAQNLSRIYIYNMNSAFNSTRDESSVFHPGNVEYHMFGSLSDLQIPFYLKQLHLPQETMSVATETRFMFKSITRLSKSKGKVDVVIRVGSQFVQITTVKKQEVLPGVRISSIINDIFRLSDIDEATTSAALQADDESSFGLRADGGKIVMLFSSSNREDILQTIRGAKAKLVKDNRFLKPAERLVRPQDVPGTMLNLALTNLSSPYHVLRLASYNLLGALCRSFDFNSVGRLVCNKDLAVPLDPTRFIVSISRELALAKPQLASDFLAEFFVSWESIPEEQKPVSLEYVAPWLSSLRSTVLVADLDGEKGREKVASLFRKLIEVAVLDQSLTYVLERYIWPSISQDEFLLDIFIDELIKVGLGYGNQSDTLEILSSVMTGLGTVTLRGRIICRLRKALNRSSLRLTRQLPDNPVWEEVCVLLQFCLALSFDSRVQSQMFLPEMFHLITMLVNTGGCEVRSLVYKLLVNSIHAICTSFSLDDARALRLRSIMDVVANSNGEIFIPPPPLARDGASVSTSQESSHALATTEKLTEILHEVCSIAAPSIDVANAWRARWMSLVASTAFQNNPAIQPRAFTVMGYLAKDEVDDDLLYQVLVALRNSVSQYGEDGNSEMLVSIITSLTKLMPKLPSASRYGLQLFWLAVSLVRLVPANVFNFTAQFLDAVLKHVSTIRNVRGDRMVPMLLQSRTQLEEAALSLDNAYGIHFEQDTFHFAVCACLVRGLTDTLTRSTTIQVLLTFLGMASQFEMHPSMSPQHNVCQSPYLALLLARGTTEDDFIDSLWRSDLKSECDIGTRRLQSVENTTDKDLFLATVIELVDFNYLDDAVQARSLHWLNILAQERPSVFTSLCGVISMILDDVLMHSQDIGALEGAHALLRTISSQQKYSKEISSLHSPLNVLDKMGFGGLWRGSIHSFTEDIRVDCFELTEKLIELIII</sequence>
<dbReference type="SUPFAM" id="SSF48371">
    <property type="entry name" value="ARM repeat"/>
    <property type="match status" value="2"/>
</dbReference>
<dbReference type="InterPro" id="IPR011993">
    <property type="entry name" value="PH-like_dom_sf"/>
</dbReference>
<dbReference type="PANTHER" id="PTHR10194:SF142">
    <property type="entry name" value="NEUROFIBROMIN"/>
    <property type="match status" value="1"/>
</dbReference>
<dbReference type="InterPro" id="IPR016024">
    <property type="entry name" value="ARM-type_fold"/>
</dbReference>
<dbReference type="InterPro" id="IPR039360">
    <property type="entry name" value="Ras_GTPase"/>
</dbReference>
<dbReference type="GO" id="GO:0007165">
    <property type="term" value="P:signal transduction"/>
    <property type="evidence" value="ECO:0007669"/>
    <property type="project" value="UniProtKB-ARBA"/>
</dbReference>
<organism evidence="4 5">
    <name type="scientific">Claviceps pusilla</name>
    <dbReference type="NCBI Taxonomy" id="123648"/>
    <lineage>
        <taxon>Eukaryota</taxon>
        <taxon>Fungi</taxon>
        <taxon>Dikarya</taxon>
        <taxon>Ascomycota</taxon>
        <taxon>Pezizomycotina</taxon>
        <taxon>Sordariomycetes</taxon>
        <taxon>Hypocreomycetidae</taxon>
        <taxon>Hypocreales</taxon>
        <taxon>Clavicipitaceae</taxon>
        <taxon>Claviceps</taxon>
    </lineage>
</organism>
<reference evidence="4" key="1">
    <citation type="journal article" date="2020" name="bioRxiv">
        <title>Whole genome comparisons of ergot fungi reveals the divergence and evolution of species within the genus Claviceps are the result of varying mechanisms driving genome evolution and host range expansion.</title>
        <authorList>
            <person name="Wyka S.A."/>
            <person name="Mondo S.J."/>
            <person name="Liu M."/>
            <person name="Dettman J."/>
            <person name="Nalam V."/>
            <person name="Broders K.D."/>
        </authorList>
    </citation>
    <scope>NUCLEOTIDE SEQUENCE</scope>
    <source>
        <strain evidence="4">CCC 602</strain>
    </source>
</reference>
<comment type="caution">
    <text evidence="4">The sequence shown here is derived from an EMBL/GenBank/DDBJ whole genome shotgun (WGS) entry which is preliminary data.</text>
</comment>
<name>A0A9P7NBJ6_9HYPO</name>
<dbReference type="InterPro" id="IPR054071">
    <property type="entry name" value="PH_NF1"/>
</dbReference>
<dbReference type="PROSITE" id="PS50018">
    <property type="entry name" value="RAS_GTPASE_ACTIV_2"/>
    <property type="match status" value="1"/>
</dbReference>
<feature type="domain" description="Ras-GAP" evidence="3">
    <location>
        <begin position="904"/>
        <end position="1097"/>
    </location>
</feature>
<dbReference type="Gene3D" id="2.30.29.30">
    <property type="entry name" value="Pleckstrin-homology domain (PH domain)/Phosphotyrosine-binding domain (PTB)"/>
    <property type="match status" value="1"/>
</dbReference>
<evidence type="ECO:0000313" key="5">
    <source>
        <dbReference type="Proteomes" id="UP000748025"/>
    </source>
</evidence>
<dbReference type="EMBL" id="SRPW01001203">
    <property type="protein sequence ID" value="KAG6004924.1"/>
    <property type="molecule type" value="Genomic_DNA"/>
</dbReference>
<dbReference type="PANTHER" id="PTHR10194">
    <property type="entry name" value="RAS GTPASE-ACTIVATING PROTEINS"/>
    <property type="match status" value="1"/>
</dbReference>
<dbReference type="Gene3D" id="3.40.525.10">
    <property type="entry name" value="CRAL-TRIO lipid binding domain"/>
    <property type="match status" value="1"/>
</dbReference>
<dbReference type="Gene3D" id="1.10.506.10">
    <property type="entry name" value="GTPase Activation - p120gap, domain 1"/>
    <property type="match status" value="2"/>
</dbReference>
<dbReference type="SUPFAM" id="SSF48350">
    <property type="entry name" value="GTPase activation domain, GAP"/>
    <property type="match status" value="1"/>
</dbReference>
<dbReference type="InterPro" id="IPR023152">
    <property type="entry name" value="RasGAP_CS"/>
</dbReference>
<evidence type="ECO:0000313" key="4">
    <source>
        <dbReference type="EMBL" id="KAG6004924.1"/>
    </source>
</evidence>
<dbReference type="InterPro" id="IPR001936">
    <property type="entry name" value="RasGAP_dom"/>
</dbReference>
<accession>A0A9P7NBJ6</accession>
<dbReference type="InterPro" id="IPR036865">
    <property type="entry name" value="CRAL-TRIO_dom_sf"/>
</dbReference>
<keyword evidence="5" id="KW-1185">Reference proteome</keyword>
<dbReference type="Pfam" id="PF13716">
    <property type="entry name" value="CRAL_TRIO_2"/>
    <property type="match status" value="1"/>
</dbReference>
<gene>
    <name evidence="4" type="ORF">E4U43_000656</name>
</gene>
<dbReference type="InterPro" id="IPR001251">
    <property type="entry name" value="CRAL-TRIO_dom"/>
</dbReference>
<protein>
    <recommendedName>
        <fullName evidence="3">Ras-GAP domain-containing protein</fullName>
    </recommendedName>
</protein>
<dbReference type="InterPro" id="IPR008936">
    <property type="entry name" value="Rho_GTPase_activation_prot"/>
</dbReference>
<dbReference type="Pfam" id="PF00616">
    <property type="entry name" value="RasGAP"/>
    <property type="match status" value="2"/>
</dbReference>
<dbReference type="Pfam" id="PF21877">
    <property type="entry name" value="PH_NF1"/>
    <property type="match status" value="1"/>
</dbReference>
<dbReference type="SMART" id="SM00323">
    <property type="entry name" value="RasGAP"/>
    <property type="match status" value="1"/>
</dbReference>
<proteinExistence type="predicted"/>
<keyword evidence="2" id="KW-0597">Phosphoprotein</keyword>
<evidence type="ECO:0000259" key="3">
    <source>
        <dbReference type="PROSITE" id="PS50018"/>
    </source>
</evidence>
<dbReference type="GO" id="GO:0005096">
    <property type="term" value="F:GTPase activator activity"/>
    <property type="evidence" value="ECO:0007669"/>
    <property type="project" value="UniProtKB-KW"/>
</dbReference>
<evidence type="ECO:0000256" key="1">
    <source>
        <dbReference type="ARBA" id="ARBA00022468"/>
    </source>
</evidence>
<keyword evidence="1" id="KW-0343">GTPase activation</keyword>